<keyword evidence="4 6" id="KW-1133">Transmembrane helix</keyword>
<evidence type="ECO:0000256" key="1">
    <source>
        <dbReference type="ARBA" id="ARBA00004651"/>
    </source>
</evidence>
<comment type="caution">
    <text evidence="8">The sequence shown here is derived from an EMBL/GenBank/DDBJ whole genome shotgun (WGS) entry which is preliminary data.</text>
</comment>
<protein>
    <submittedName>
        <fullName evidence="8">Aromatic acid exporter family protein</fullName>
    </submittedName>
</protein>
<evidence type="ECO:0000256" key="5">
    <source>
        <dbReference type="ARBA" id="ARBA00023136"/>
    </source>
</evidence>
<dbReference type="RefSeq" id="WP_344909827.1">
    <property type="nucleotide sequence ID" value="NZ_BAAAYO010000008.1"/>
</dbReference>
<dbReference type="InterPro" id="IPR010343">
    <property type="entry name" value="ArAE_1"/>
</dbReference>
<feature type="domain" description="Putative aromatic acid exporter C-terminal" evidence="7">
    <location>
        <begin position="144"/>
        <end position="306"/>
    </location>
</feature>
<dbReference type="InterPro" id="IPR038323">
    <property type="entry name" value="ArAE_1_C_sf"/>
</dbReference>
<dbReference type="Gene3D" id="1.20.120.940">
    <property type="entry name" value="Putative aromatic acid exporter, C-terminal domain"/>
    <property type="match status" value="1"/>
</dbReference>
<keyword evidence="2" id="KW-1003">Cell membrane</keyword>
<dbReference type="Proteomes" id="UP001589619">
    <property type="component" value="Unassembled WGS sequence"/>
</dbReference>
<dbReference type="InterPro" id="IPR021062">
    <property type="entry name" value="ArAE_1_C"/>
</dbReference>
<dbReference type="PANTHER" id="PTHR40064:SF1">
    <property type="entry name" value="MEMBRANE PROTEIN"/>
    <property type="match status" value="1"/>
</dbReference>
<evidence type="ECO:0000256" key="6">
    <source>
        <dbReference type="SAM" id="Phobius"/>
    </source>
</evidence>
<feature type="transmembrane region" description="Helical" evidence="6">
    <location>
        <begin position="58"/>
        <end position="89"/>
    </location>
</feature>
<dbReference type="PANTHER" id="PTHR40064">
    <property type="entry name" value="MEMBRANE PROTEIN-RELATED"/>
    <property type="match status" value="1"/>
</dbReference>
<dbReference type="InterPro" id="IPR052984">
    <property type="entry name" value="UPF0421"/>
</dbReference>
<keyword evidence="5 6" id="KW-0472">Membrane</keyword>
<evidence type="ECO:0000256" key="4">
    <source>
        <dbReference type="ARBA" id="ARBA00022989"/>
    </source>
</evidence>
<keyword evidence="9" id="KW-1185">Reference proteome</keyword>
<feature type="transmembrane region" description="Helical" evidence="6">
    <location>
        <begin position="123"/>
        <end position="141"/>
    </location>
</feature>
<gene>
    <name evidence="8" type="ORF">ACFFNY_25060</name>
</gene>
<dbReference type="Pfam" id="PF11728">
    <property type="entry name" value="ArAE_1_C"/>
    <property type="match status" value="1"/>
</dbReference>
<evidence type="ECO:0000259" key="7">
    <source>
        <dbReference type="Pfam" id="PF11728"/>
    </source>
</evidence>
<dbReference type="EMBL" id="JBHMAG010000016">
    <property type="protein sequence ID" value="MFB9754856.1"/>
    <property type="molecule type" value="Genomic_DNA"/>
</dbReference>
<evidence type="ECO:0000256" key="2">
    <source>
        <dbReference type="ARBA" id="ARBA00022475"/>
    </source>
</evidence>
<dbReference type="Pfam" id="PF06081">
    <property type="entry name" value="ArAE_1"/>
    <property type="match status" value="1"/>
</dbReference>
<reference evidence="8 9" key="1">
    <citation type="submission" date="2024-09" db="EMBL/GenBank/DDBJ databases">
        <authorList>
            <person name="Sun Q."/>
            <person name="Mori K."/>
        </authorList>
    </citation>
    <scope>NUCLEOTIDE SEQUENCE [LARGE SCALE GENOMIC DNA]</scope>
    <source>
        <strain evidence="8 9">JCM 12520</strain>
    </source>
</reference>
<evidence type="ECO:0000313" key="8">
    <source>
        <dbReference type="EMBL" id="MFB9754856.1"/>
    </source>
</evidence>
<comment type="subcellular location">
    <subcellularLocation>
        <location evidence="1">Cell membrane</location>
        <topology evidence="1">Multi-pass membrane protein</topology>
    </subcellularLocation>
</comment>
<accession>A0ABV5W358</accession>
<feature type="transmembrane region" description="Helical" evidence="6">
    <location>
        <begin position="96"/>
        <end position="117"/>
    </location>
</feature>
<evidence type="ECO:0000313" key="9">
    <source>
        <dbReference type="Proteomes" id="UP001589619"/>
    </source>
</evidence>
<keyword evidence="3 6" id="KW-0812">Transmembrane</keyword>
<name>A0ABV5W358_9BACL</name>
<organism evidence="8 9">
    <name type="scientific">Paenibacillus hodogayensis</name>
    <dbReference type="NCBI Taxonomy" id="279208"/>
    <lineage>
        <taxon>Bacteria</taxon>
        <taxon>Bacillati</taxon>
        <taxon>Bacillota</taxon>
        <taxon>Bacilli</taxon>
        <taxon>Bacillales</taxon>
        <taxon>Paenibacillaceae</taxon>
        <taxon>Paenibacillus</taxon>
    </lineage>
</organism>
<proteinExistence type="predicted"/>
<sequence length="318" mass="35521">MGIRTLKTAIATVAAVYLAMLLSVQYPMSAGLLAIMGVESTIRKGIVTSLTRIGASVMGLAIATIMLVLFGFHLYVLAAFILIAIPVLLKLRLQNGLATCCVTVFHIFSVGQATVPIVLNELALLGIGLGTATIVNVIYMPDTERKLKRQRERVEHLFSVIFIQLARHLRDVDYVWSGSEVLEAHEAIERGKQEAVRAAENRLFAGDPYWNGYFRMRDSQLESIQDMIHIVAQVYSNLPHGQLVAELFEELSVDVKSDTYTGNVESRLSALEAGFRDMSLPQTREEFEVRSAILQMCHELTYYLNIAKREKKQSTSRQ</sequence>
<evidence type="ECO:0000256" key="3">
    <source>
        <dbReference type="ARBA" id="ARBA00022692"/>
    </source>
</evidence>